<comment type="caution">
    <text evidence="2">The sequence shown here is derived from an EMBL/GenBank/DDBJ whole genome shotgun (WGS) entry which is preliminary data.</text>
</comment>
<sequence length="118" mass="12869">ALVADRWYHLVGVIRGAGDMDIYVDGIDDGGSYSGTGGAMSISSGIPTIGQWLAPTDNWLSGKVGYIYLYNNCALSASDVVLLYKDPFCFMQPTWNYYWYGGIGVVSPAGQFIFINFN</sequence>
<dbReference type="AlphaFoldDB" id="A0A0F9FJU9"/>
<dbReference type="InterPro" id="IPR013320">
    <property type="entry name" value="ConA-like_dom_sf"/>
</dbReference>
<feature type="non-terminal residue" evidence="2">
    <location>
        <position position="1"/>
    </location>
</feature>
<dbReference type="Gene3D" id="2.60.120.200">
    <property type="match status" value="1"/>
</dbReference>
<proteinExistence type="predicted"/>
<reference evidence="2" key="1">
    <citation type="journal article" date="2015" name="Nature">
        <title>Complex archaea that bridge the gap between prokaryotes and eukaryotes.</title>
        <authorList>
            <person name="Spang A."/>
            <person name="Saw J.H."/>
            <person name="Jorgensen S.L."/>
            <person name="Zaremba-Niedzwiedzka K."/>
            <person name="Martijn J."/>
            <person name="Lind A.E."/>
            <person name="van Eijk R."/>
            <person name="Schleper C."/>
            <person name="Guy L."/>
            <person name="Ettema T.J."/>
        </authorList>
    </citation>
    <scope>NUCLEOTIDE SEQUENCE</scope>
</reference>
<evidence type="ECO:0008006" key="3">
    <source>
        <dbReference type="Google" id="ProtNLM"/>
    </source>
</evidence>
<feature type="transmembrane region" description="Helical" evidence="1">
    <location>
        <begin position="97"/>
        <end position="117"/>
    </location>
</feature>
<dbReference type="SUPFAM" id="SSF49899">
    <property type="entry name" value="Concanavalin A-like lectins/glucanases"/>
    <property type="match status" value="1"/>
</dbReference>
<dbReference type="EMBL" id="LAZR01021039">
    <property type="protein sequence ID" value="KKL86689.1"/>
    <property type="molecule type" value="Genomic_DNA"/>
</dbReference>
<keyword evidence="1" id="KW-0812">Transmembrane</keyword>
<organism evidence="2">
    <name type="scientific">marine sediment metagenome</name>
    <dbReference type="NCBI Taxonomy" id="412755"/>
    <lineage>
        <taxon>unclassified sequences</taxon>
        <taxon>metagenomes</taxon>
        <taxon>ecological metagenomes</taxon>
    </lineage>
</organism>
<evidence type="ECO:0000256" key="1">
    <source>
        <dbReference type="SAM" id="Phobius"/>
    </source>
</evidence>
<protein>
    <recommendedName>
        <fullName evidence="3">LamG-like jellyroll fold domain-containing protein</fullName>
    </recommendedName>
</protein>
<evidence type="ECO:0000313" key="2">
    <source>
        <dbReference type="EMBL" id="KKL86689.1"/>
    </source>
</evidence>
<keyword evidence="1" id="KW-0472">Membrane</keyword>
<dbReference type="Pfam" id="PF13385">
    <property type="entry name" value="Laminin_G_3"/>
    <property type="match status" value="1"/>
</dbReference>
<keyword evidence="1" id="KW-1133">Transmembrane helix</keyword>
<accession>A0A0F9FJU9</accession>
<name>A0A0F9FJU9_9ZZZZ</name>
<gene>
    <name evidence="2" type="ORF">LCGC14_1942240</name>
</gene>